<gene>
    <name evidence="2" type="ORF">CDL15_Pgr022142</name>
</gene>
<dbReference type="Gene3D" id="1.10.8.60">
    <property type="match status" value="1"/>
</dbReference>
<dbReference type="Proteomes" id="UP000197138">
    <property type="component" value="Unassembled WGS sequence"/>
</dbReference>
<accession>A0A218VS90</accession>
<dbReference type="AlphaFoldDB" id="A0A218VS90"/>
<reference evidence="3" key="1">
    <citation type="journal article" date="2017" name="Plant J.">
        <title>The pomegranate (Punica granatum L.) genome and the genomics of punicalagin biosynthesis.</title>
        <authorList>
            <person name="Qin G."/>
            <person name="Xu C."/>
            <person name="Ming R."/>
            <person name="Tang H."/>
            <person name="Guyot R."/>
            <person name="Kramer E.M."/>
            <person name="Hu Y."/>
            <person name="Yi X."/>
            <person name="Qi Y."/>
            <person name="Xu X."/>
            <person name="Gao Z."/>
            <person name="Pan H."/>
            <person name="Jian J."/>
            <person name="Tian Y."/>
            <person name="Yue Z."/>
            <person name="Xu Y."/>
        </authorList>
    </citation>
    <scope>NUCLEOTIDE SEQUENCE [LARGE SCALE GENOMIC DNA]</scope>
    <source>
        <strain evidence="3">cv. Dabenzi</strain>
    </source>
</reference>
<proteinExistence type="predicted"/>
<organism evidence="2 3">
    <name type="scientific">Punica granatum</name>
    <name type="common">Pomegranate</name>
    <dbReference type="NCBI Taxonomy" id="22663"/>
    <lineage>
        <taxon>Eukaryota</taxon>
        <taxon>Viridiplantae</taxon>
        <taxon>Streptophyta</taxon>
        <taxon>Embryophyta</taxon>
        <taxon>Tracheophyta</taxon>
        <taxon>Spermatophyta</taxon>
        <taxon>Magnoliopsida</taxon>
        <taxon>eudicotyledons</taxon>
        <taxon>Gunneridae</taxon>
        <taxon>Pentapetalae</taxon>
        <taxon>rosids</taxon>
        <taxon>malvids</taxon>
        <taxon>Myrtales</taxon>
        <taxon>Lythraceae</taxon>
        <taxon>Punica</taxon>
    </lineage>
</organism>
<sequence>MMIIARGTPGFSGAELANLVNIATLKATRGHNRWDFPSLFVPAMKQLDLRYLLPGEASNRDFRNRWGMEIKLALLLHLSS</sequence>
<feature type="domain" description="AAA ATPase AAA+ lid" evidence="1">
    <location>
        <begin position="4"/>
        <end position="29"/>
    </location>
</feature>
<protein>
    <recommendedName>
        <fullName evidence="1">AAA ATPase AAA+ lid domain-containing protein</fullName>
    </recommendedName>
</protein>
<evidence type="ECO:0000313" key="2">
    <source>
        <dbReference type="EMBL" id="OWM63397.1"/>
    </source>
</evidence>
<name>A0A218VS90_PUNGR</name>
<evidence type="ECO:0000313" key="3">
    <source>
        <dbReference type="Proteomes" id="UP000197138"/>
    </source>
</evidence>
<comment type="caution">
    <text evidence="2">The sequence shown here is derived from an EMBL/GenBank/DDBJ whole genome shotgun (WGS) entry which is preliminary data.</text>
</comment>
<dbReference type="InterPro" id="IPR041569">
    <property type="entry name" value="AAA_lid_3"/>
</dbReference>
<dbReference type="EMBL" id="MTKT01006103">
    <property type="protein sequence ID" value="OWM63397.1"/>
    <property type="molecule type" value="Genomic_DNA"/>
</dbReference>
<dbReference type="Pfam" id="PF17862">
    <property type="entry name" value="AAA_lid_3"/>
    <property type="match status" value="1"/>
</dbReference>
<evidence type="ECO:0000259" key="1">
    <source>
        <dbReference type="Pfam" id="PF17862"/>
    </source>
</evidence>